<dbReference type="Proteomes" id="UP000297245">
    <property type="component" value="Unassembled WGS sequence"/>
</dbReference>
<evidence type="ECO:0000313" key="1">
    <source>
        <dbReference type="EMBL" id="THU78968.1"/>
    </source>
</evidence>
<organism evidence="1 2">
    <name type="scientific">Dendrothele bispora (strain CBS 962.96)</name>
    <dbReference type="NCBI Taxonomy" id="1314807"/>
    <lineage>
        <taxon>Eukaryota</taxon>
        <taxon>Fungi</taxon>
        <taxon>Dikarya</taxon>
        <taxon>Basidiomycota</taxon>
        <taxon>Agaricomycotina</taxon>
        <taxon>Agaricomycetes</taxon>
        <taxon>Agaricomycetidae</taxon>
        <taxon>Agaricales</taxon>
        <taxon>Agaricales incertae sedis</taxon>
        <taxon>Dendrothele</taxon>
    </lineage>
</organism>
<name>A0A4S8KU32_DENBC</name>
<accession>A0A4S8KU32</accession>
<sequence length="176" mass="19947">MASYNQLVGKYSPPESWERSRIQRLKEVEAGQSLVDSVTVEHNVKLKCGCGCSFGTSQCLSRVTPNVVADLVDQSYYDFGGYVEKEGHNTLDTEFYQGTPYMVTNLCMQKCLKPMNQTSAYDLEQGENRKRKLLEPGPLLAFTEAVHSLEVSKDPSTDWKAFKERINQYDRQAEIS</sequence>
<gene>
    <name evidence="1" type="ORF">K435DRAFT_811106</name>
</gene>
<protein>
    <submittedName>
        <fullName evidence="1">Uncharacterized protein</fullName>
    </submittedName>
</protein>
<reference evidence="1 2" key="1">
    <citation type="journal article" date="2019" name="Nat. Ecol. Evol.">
        <title>Megaphylogeny resolves global patterns of mushroom evolution.</title>
        <authorList>
            <person name="Varga T."/>
            <person name="Krizsan K."/>
            <person name="Foldi C."/>
            <person name="Dima B."/>
            <person name="Sanchez-Garcia M."/>
            <person name="Sanchez-Ramirez S."/>
            <person name="Szollosi G.J."/>
            <person name="Szarkandi J.G."/>
            <person name="Papp V."/>
            <person name="Albert L."/>
            <person name="Andreopoulos W."/>
            <person name="Angelini C."/>
            <person name="Antonin V."/>
            <person name="Barry K.W."/>
            <person name="Bougher N.L."/>
            <person name="Buchanan P."/>
            <person name="Buyck B."/>
            <person name="Bense V."/>
            <person name="Catcheside P."/>
            <person name="Chovatia M."/>
            <person name="Cooper J."/>
            <person name="Damon W."/>
            <person name="Desjardin D."/>
            <person name="Finy P."/>
            <person name="Geml J."/>
            <person name="Haridas S."/>
            <person name="Hughes K."/>
            <person name="Justo A."/>
            <person name="Karasinski D."/>
            <person name="Kautmanova I."/>
            <person name="Kiss B."/>
            <person name="Kocsube S."/>
            <person name="Kotiranta H."/>
            <person name="LaButti K.M."/>
            <person name="Lechner B.E."/>
            <person name="Liimatainen K."/>
            <person name="Lipzen A."/>
            <person name="Lukacs Z."/>
            <person name="Mihaltcheva S."/>
            <person name="Morgado L.N."/>
            <person name="Niskanen T."/>
            <person name="Noordeloos M.E."/>
            <person name="Ohm R.A."/>
            <person name="Ortiz-Santana B."/>
            <person name="Ovrebo C."/>
            <person name="Racz N."/>
            <person name="Riley R."/>
            <person name="Savchenko A."/>
            <person name="Shiryaev A."/>
            <person name="Soop K."/>
            <person name="Spirin V."/>
            <person name="Szebenyi C."/>
            <person name="Tomsovsky M."/>
            <person name="Tulloss R.E."/>
            <person name="Uehling J."/>
            <person name="Grigoriev I.V."/>
            <person name="Vagvolgyi C."/>
            <person name="Papp T."/>
            <person name="Martin F.M."/>
            <person name="Miettinen O."/>
            <person name="Hibbett D.S."/>
            <person name="Nagy L.G."/>
        </authorList>
    </citation>
    <scope>NUCLEOTIDE SEQUENCE [LARGE SCALE GENOMIC DNA]</scope>
    <source>
        <strain evidence="1 2">CBS 962.96</strain>
    </source>
</reference>
<evidence type="ECO:0000313" key="2">
    <source>
        <dbReference type="Proteomes" id="UP000297245"/>
    </source>
</evidence>
<dbReference type="EMBL" id="ML180101">
    <property type="protein sequence ID" value="THU78968.1"/>
    <property type="molecule type" value="Genomic_DNA"/>
</dbReference>
<dbReference type="AlphaFoldDB" id="A0A4S8KU32"/>
<proteinExistence type="predicted"/>
<keyword evidence="2" id="KW-1185">Reference proteome</keyword>